<evidence type="ECO:0000313" key="3">
    <source>
        <dbReference type="EMBL" id="KAK7008111.1"/>
    </source>
</evidence>
<dbReference type="Proteomes" id="UP001362999">
    <property type="component" value="Unassembled WGS sequence"/>
</dbReference>
<reference evidence="2 4" key="1">
    <citation type="journal article" date="2024" name="J Genomics">
        <title>Draft genome sequencing and assembly of Favolaschia claudopus CIRM-BRFM 2984 isolated from oak limbs.</title>
        <authorList>
            <person name="Navarro D."/>
            <person name="Drula E."/>
            <person name="Chaduli D."/>
            <person name="Cazenave R."/>
            <person name="Ahrendt S."/>
            <person name="Wang J."/>
            <person name="Lipzen A."/>
            <person name="Daum C."/>
            <person name="Barry K."/>
            <person name="Grigoriev I.V."/>
            <person name="Favel A."/>
            <person name="Rosso M.N."/>
            <person name="Martin F."/>
        </authorList>
    </citation>
    <scope>NUCLEOTIDE SEQUENCE [LARGE SCALE GENOMIC DNA]</scope>
    <source>
        <strain evidence="2 4">CIRM-BRFM 2984</strain>
    </source>
</reference>
<protein>
    <submittedName>
        <fullName evidence="2">Uncharacterized protein</fullName>
    </submittedName>
</protein>
<dbReference type="AlphaFoldDB" id="A0AAW0AFL4"/>
<proteinExistence type="predicted"/>
<name>A0AAW0AFL4_9AGAR</name>
<evidence type="ECO:0000313" key="4">
    <source>
        <dbReference type="Proteomes" id="UP001362999"/>
    </source>
</evidence>
<dbReference type="EMBL" id="JAWWNJ010000069">
    <property type="protein sequence ID" value="KAK7008111.1"/>
    <property type="molecule type" value="Genomic_DNA"/>
</dbReference>
<evidence type="ECO:0000256" key="1">
    <source>
        <dbReference type="SAM" id="MobiDB-lite"/>
    </source>
</evidence>
<accession>A0AAW0AFL4</accession>
<comment type="caution">
    <text evidence="2">The sequence shown here is derived from an EMBL/GenBank/DDBJ whole genome shotgun (WGS) entry which is preliminary data.</text>
</comment>
<evidence type="ECO:0000313" key="2">
    <source>
        <dbReference type="EMBL" id="KAK7008108.1"/>
    </source>
</evidence>
<sequence length="235" mass="26051">MCSNERSLFQYAPIRYSRLPASVDTSVHSSPSRLMVPTSSTHTKRASVGTSFSDSELPYDVVRATTPPTSLPLSPTSVIRWEPSRLFVSASPSPLPDIPAESTWYPAKQWIPNGAGHDTYMDYNRSPHLVSSASSKQLANFVDATSFCTTSSSNSKQLIFAPLRHSTLYVSFRYSLHVSTTLAVSCRIILSESLFAKHHPNAPLPDHQNRSLCPRRLLSRLLDQAAAHRGRRRSP</sequence>
<feature type="region of interest" description="Disordered" evidence="1">
    <location>
        <begin position="27"/>
        <end position="49"/>
    </location>
</feature>
<feature type="compositionally biased region" description="Polar residues" evidence="1">
    <location>
        <begin position="27"/>
        <end position="41"/>
    </location>
</feature>
<gene>
    <name evidence="2" type="ORF">R3P38DRAFT_3027408</name>
    <name evidence="3" type="ORF">R3P38DRAFT_3027411</name>
</gene>
<keyword evidence="4" id="KW-1185">Reference proteome</keyword>
<dbReference type="EMBL" id="JAWWNJ010000069">
    <property type="protein sequence ID" value="KAK7008108.1"/>
    <property type="molecule type" value="Genomic_DNA"/>
</dbReference>
<organism evidence="2 4">
    <name type="scientific">Favolaschia claudopus</name>
    <dbReference type="NCBI Taxonomy" id="2862362"/>
    <lineage>
        <taxon>Eukaryota</taxon>
        <taxon>Fungi</taxon>
        <taxon>Dikarya</taxon>
        <taxon>Basidiomycota</taxon>
        <taxon>Agaricomycotina</taxon>
        <taxon>Agaricomycetes</taxon>
        <taxon>Agaricomycetidae</taxon>
        <taxon>Agaricales</taxon>
        <taxon>Marasmiineae</taxon>
        <taxon>Mycenaceae</taxon>
        <taxon>Favolaschia</taxon>
    </lineage>
</organism>